<feature type="region of interest" description="Disordered" evidence="1">
    <location>
        <begin position="1"/>
        <end position="61"/>
    </location>
</feature>
<name>A0A212CZG3_CEREH</name>
<organism evidence="2 3">
    <name type="scientific">Cervus elaphus hippelaphus</name>
    <name type="common">European red deer</name>
    <dbReference type="NCBI Taxonomy" id="46360"/>
    <lineage>
        <taxon>Eukaryota</taxon>
        <taxon>Metazoa</taxon>
        <taxon>Chordata</taxon>
        <taxon>Craniata</taxon>
        <taxon>Vertebrata</taxon>
        <taxon>Euteleostomi</taxon>
        <taxon>Mammalia</taxon>
        <taxon>Eutheria</taxon>
        <taxon>Laurasiatheria</taxon>
        <taxon>Artiodactyla</taxon>
        <taxon>Ruminantia</taxon>
        <taxon>Pecora</taxon>
        <taxon>Cervidae</taxon>
        <taxon>Cervinae</taxon>
        <taxon>Cervus</taxon>
    </lineage>
</organism>
<evidence type="ECO:0000256" key="1">
    <source>
        <dbReference type="SAM" id="MobiDB-lite"/>
    </source>
</evidence>
<reference evidence="2 3" key="1">
    <citation type="journal article" date="2018" name="Mol. Genet. Genomics">
        <title>The red deer Cervus elaphus genome CerEla1.0: sequencing, annotating, genes, and chromosomes.</title>
        <authorList>
            <person name="Bana N.A."/>
            <person name="Nyiri A."/>
            <person name="Nagy J."/>
            <person name="Frank K."/>
            <person name="Nagy T."/>
            <person name="Steger V."/>
            <person name="Schiller M."/>
            <person name="Lakatos P."/>
            <person name="Sugar L."/>
            <person name="Horn P."/>
            <person name="Barta E."/>
            <person name="Orosz L."/>
        </authorList>
    </citation>
    <scope>NUCLEOTIDE SEQUENCE [LARGE SCALE GENOMIC DNA]</scope>
    <source>
        <strain evidence="2">Hungarian</strain>
    </source>
</reference>
<dbReference type="AlphaFoldDB" id="A0A212CZG3"/>
<keyword evidence="3" id="KW-1185">Reference proteome</keyword>
<feature type="compositionally biased region" description="Low complexity" evidence="1">
    <location>
        <begin position="1"/>
        <end position="15"/>
    </location>
</feature>
<proteinExistence type="predicted"/>
<gene>
    <name evidence="2" type="ORF">Celaphus_00007000</name>
</gene>
<dbReference type="Proteomes" id="UP000242450">
    <property type="component" value="Chromosome 10"/>
</dbReference>
<sequence>MNGAAEGAGPRAPGRGIVGKRKSEGPPRSLPPPRGYLGRCYRPRAGPAERSSLRTTWLAPP</sequence>
<evidence type="ECO:0000313" key="3">
    <source>
        <dbReference type="Proteomes" id="UP000242450"/>
    </source>
</evidence>
<dbReference type="EMBL" id="MKHE01000010">
    <property type="protein sequence ID" value="OWK11373.1"/>
    <property type="molecule type" value="Genomic_DNA"/>
</dbReference>
<accession>A0A212CZG3</accession>
<comment type="caution">
    <text evidence="2">The sequence shown here is derived from an EMBL/GenBank/DDBJ whole genome shotgun (WGS) entry which is preliminary data.</text>
</comment>
<protein>
    <submittedName>
        <fullName evidence="2">Uncharacterized protein</fullName>
    </submittedName>
</protein>
<evidence type="ECO:0000313" key="2">
    <source>
        <dbReference type="EMBL" id="OWK11373.1"/>
    </source>
</evidence>